<evidence type="ECO:0000259" key="3">
    <source>
        <dbReference type="PROSITE" id="PS50157"/>
    </source>
</evidence>
<dbReference type="PANTHER" id="PTHR34546:SF3">
    <property type="entry name" value="OS06G0153600 PROTEIN"/>
    <property type="match status" value="1"/>
</dbReference>
<dbReference type="FunCoup" id="A0A200PV60">
    <property type="interactions" value="1303"/>
</dbReference>
<dbReference type="InterPro" id="IPR013087">
    <property type="entry name" value="Znf_C2H2_type"/>
</dbReference>
<organism evidence="4 5">
    <name type="scientific">Macleaya cordata</name>
    <name type="common">Five-seeded plume-poppy</name>
    <name type="synonym">Bocconia cordata</name>
    <dbReference type="NCBI Taxonomy" id="56857"/>
    <lineage>
        <taxon>Eukaryota</taxon>
        <taxon>Viridiplantae</taxon>
        <taxon>Streptophyta</taxon>
        <taxon>Embryophyta</taxon>
        <taxon>Tracheophyta</taxon>
        <taxon>Spermatophyta</taxon>
        <taxon>Magnoliopsida</taxon>
        <taxon>Ranunculales</taxon>
        <taxon>Papaveraceae</taxon>
        <taxon>Papaveroideae</taxon>
        <taxon>Macleaya</taxon>
    </lineage>
</organism>
<evidence type="ECO:0000313" key="5">
    <source>
        <dbReference type="Proteomes" id="UP000195402"/>
    </source>
</evidence>
<evidence type="ECO:0000256" key="2">
    <source>
        <dbReference type="SAM" id="MobiDB-lite"/>
    </source>
</evidence>
<keyword evidence="5" id="KW-1185">Reference proteome</keyword>
<feature type="compositionally biased region" description="Acidic residues" evidence="2">
    <location>
        <begin position="160"/>
        <end position="179"/>
    </location>
</feature>
<protein>
    <submittedName>
        <fullName evidence="4">Zinc finger protein</fullName>
    </submittedName>
</protein>
<feature type="compositionally biased region" description="Polar residues" evidence="2">
    <location>
        <begin position="393"/>
        <end position="405"/>
    </location>
</feature>
<evidence type="ECO:0000256" key="1">
    <source>
        <dbReference type="PROSITE-ProRule" id="PRU00042"/>
    </source>
</evidence>
<feature type="region of interest" description="Disordered" evidence="2">
    <location>
        <begin position="392"/>
        <end position="419"/>
    </location>
</feature>
<dbReference type="PANTHER" id="PTHR34546">
    <property type="entry name" value="OS06G0153600 PROTEIN"/>
    <property type="match status" value="1"/>
</dbReference>
<keyword evidence="1" id="KW-0862">Zinc</keyword>
<name>A0A200PV60_MACCD</name>
<reference evidence="4 5" key="1">
    <citation type="journal article" date="2017" name="Mol. Plant">
        <title>The Genome of Medicinal Plant Macleaya cordata Provides New Insights into Benzylisoquinoline Alkaloids Metabolism.</title>
        <authorList>
            <person name="Liu X."/>
            <person name="Liu Y."/>
            <person name="Huang P."/>
            <person name="Ma Y."/>
            <person name="Qing Z."/>
            <person name="Tang Q."/>
            <person name="Cao H."/>
            <person name="Cheng P."/>
            <person name="Zheng Y."/>
            <person name="Yuan Z."/>
            <person name="Zhou Y."/>
            <person name="Liu J."/>
            <person name="Tang Z."/>
            <person name="Zhuo Y."/>
            <person name="Zhang Y."/>
            <person name="Yu L."/>
            <person name="Huang J."/>
            <person name="Yang P."/>
            <person name="Peng Q."/>
            <person name="Zhang J."/>
            <person name="Jiang W."/>
            <person name="Zhang Z."/>
            <person name="Lin K."/>
            <person name="Ro D.K."/>
            <person name="Chen X."/>
            <person name="Xiong X."/>
            <person name="Shang Y."/>
            <person name="Huang S."/>
            <person name="Zeng J."/>
        </authorList>
    </citation>
    <scope>NUCLEOTIDE SEQUENCE [LARGE SCALE GENOMIC DNA]</scope>
    <source>
        <strain evidence="5">cv. BLH2017</strain>
        <tissue evidence="4">Root</tissue>
    </source>
</reference>
<comment type="caution">
    <text evidence="4">The sequence shown here is derived from an EMBL/GenBank/DDBJ whole genome shotgun (WGS) entry which is preliminary data.</text>
</comment>
<proteinExistence type="predicted"/>
<evidence type="ECO:0000313" key="4">
    <source>
        <dbReference type="EMBL" id="OVA02101.1"/>
    </source>
</evidence>
<feature type="region of interest" description="Disordered" evidence="2">
    <location>
        <begin position="156"/>
        <end position="179"/>
    </location>
</feature>
<dbReference type="EMBL" id="MVGT01003981">
    <property type="protein sequence ID" value="OVA02101.1"/>
    <property type="molecule type" value="Genomic_DNA"/>
</dbReference>
<feature type="region of interest" description="Disordered" evidence="2">
    <location>
        <begin position="29"/>
        <end position="121"/>
    </location>
</feature>
<feature type="region of interest" description="Disordered" evidence="2">
    <location>
        <begin position="443"/>
        <end position="481"/>
    </location>
</feature>
<dbReference type="Proteomes" id="UP000195402">
    <property type="component" value="Unassembled WGS sequence"/>
</dbReference>
<feature type="region of interest" description="Disordered" evidence="2">
    <location>
        <begin position="361"/>
        <end position="380"/>
    </location>
</feature>
<accession>A0A200PV60</accession>
<sequence>MDPRRGAFSSASFSEQSRIDEVRYLHSLWHQGPPRNPNPNPNNVNNNNYINLRPCNPPIFKKNKKNNNRRSRKRDNRNEEEEEEESSQLVEPVSEHEWPTEPIPEPRNEFAWPDSVPQPDLTSTRVLSEEEQEKFKGIQSQNKALKASQRFLTRNFGSDSEGEVDEDEDFMEDNDGDGEESEEFKFFFNLFTEDIELRNYYEKNWEGGDFPCFVCGVIGRKCGKRFKSCVSLVHHSNSISSTNQRKAHRAFGQVLCRVLGWEFNRLPTIVLSASGPLSRTLAQASSSQVANVESGNKVVDTVNADIAGGDQREELNGIAVTYVGDVNGNSADCENGIKKHDANDQQKEELNDIAVNSAVNGDGNSADCEAGTKANDANDQQKALDKEVVDTMGANSGEPTDFNVNSRKDGVAQQDQDFQKETVNSVGEVNEELYEVYRRASGTAQNLRRERERAGRREGEAEIEREVERAGRERGGQGRRRDGGNKVVLIAYVKDKFAPRPELYYRFLTEPPLPSKVIVSPAYGYGGT</sequence>
<dbReference type="GO" id="GO:0008270">
    <property type="term" value="F:zinc ion binding"/>
    <property type="evidence" value="ECO:0007669"/>
    <property type="project" value="UniProtKB-KW"/>
</dbReference>
<dbReference type="AlphaFoldDB" id="A0A200PV60"/>
<feature type="domain" description="C2H2-type" evidence="3">
    <location>
        <begin position="213"/>
        <end position="246"/>
    </location>
</feature>
<feature type="compositionally biased region" description="Basic and acidic residues" evidence="2">
    <location>
        <begin position="447"/>
        <end position="481"/>
    </location>
</feature>
<dbReference type="InParanoid" id="A0A200PV60"/>
<dbReference type="STRING" id="56857.A0A200PV60"/>
<feature type="compositionally biased region" description="Basic and acidic residues" evidence="2">
    <location>
        <begin position="93"/>
        <end position="108"/>
    </location>
</feature>
<keyword evidence="1" id="KW-0863">Zinc-finger</keyword>
<dbReference type="PROSITE" id="PS50157">
    <property type="entry name" value="ZINC_FINGER_C2H2_2"/>
    <property type="match status" value="1"/>
</dbReference>
<dbReference type="OrthoDB" id="1929495at2759"/>
<gene>
    <name evidence="4" type="ORF">BVC80_1261g17</name>
</gene>
<keyword evidence="1" id="KW-0479">Metal-binding</keyword>
<feature type="compositionally biased region" description="Basic residues" evidence="2">
    <location>
        <begin position="61"/>
        <end position="75"/>
    </location>
</feature>